<dbReference type="InterPro" id="IPR049883">
    <property type="entry name" value="NOTCH1_EGF-like"/>
</dbReference>
<dbReference type="InterPro" id="IPR018097">
    <property type="entry name" value="EGF_Ca-bd_CS"/>
</dbReference>
<evidence type="ECO:0000256" key="4">
    <source>
        <dbReference type="ARBA" id="ARBA00022536"/>
    </source>
</evidence>
<dbReference type="AlphaFoldDB" id="A0AAD9Q6F6"/>
<feature type="disulfide bond" evidence="9">
    <location>
        <begin position="989"/>
        <end position="998"/>
    </location>
</feature>
<dbReference type="Pfam" id="PF07645">
    <property type="entry name" value="EGF_CA"/>
    <property type="match status" value="2"/>
</dbReference>
<dbReference type="InterPro" id="IPR000742">
    <property type="entry name" value="EGF"/>
</dbReference>
<feature type="domain" description="EGF-like" evidence="13">
    <location>
        <begin position="103"/>
        <end position="139"/>
    </location>
</feature>
<dbReference type="FunFam" id="2.10.25.10:FF:000004">
    <property type="entry name" value="Neurogenic locus notch 1"/>
    <property type="match status" value="1"/>
</dbReference>
<feature type="disulfide bond" evidence="9">
    <location>
        <begin position="646"/>
        <end position="655"/>
    </location>
</feature>
<dbReference type="FunFam" id="2.10.25.10:FF:000117">
    <property type="entry name" value="Delta-like protein"/>
    <property type="match status" value="1"/>
</dbReference>
<feature type="domain" description="EGF-like" evidence="13">
    <location>
        <begin position="27"/>
        <end position="63"/>
    </location>
</feature>
<dbReference type="FunFam" id="2.10.25.10:FF:000045">
    <property type="entry name" value="Slit guidance ligand 2"/>
    <property type="match status" value="1"/>
</dbReference>
<feature type="non-terminal residue" evidence="14">
    <location>
        <position position="1038"/>
    </location>
</feature>
<dbReference type="GO" id="GO:0005576">
    <property type="term" value="C:extracellular region"/>
    <property type="evidence" value="ECO:0007669"/>
    <property type="project" value="UniProtKB-SubCell"/>
</dbReference>
<feature type="domain" description="EGF-like" evidence="13">
    <location>
        <begin position="962"/>
        <end position="999"/>
    </location>
</feature>
<dbReference type="GO" id="GO:0005509">
    <property type="term" value="F:calcium ion binding"/>
    <property type="evidence" value="ECO:0007669"/>
    <property type="project" value="InterPro"/>
</dbReference>
<dbReference type="GO" id="GO:0050877">
    <property type="term" value="P:nervous system process"/>
    <property type="evidence" value="ECO:0007669"/>
    <property type="project" value="UniProtKB-ARBA"/>
</dbReference>
<sequence length="1038" mass="111485">MYTVKSVPCHGFLWLIFITYGVHCQFNSSSCRPNPCQHNATCTLHSNMANCTCTSGWTGVYCSIDIDECLSSPCGILGTCHNSPGGYNCTCMAGFTGKHCDKHIDECQDSPCLNQGTCEDLVNGYRCKCTASFTGKNCEVPLNDCSAQPCKNGGTCQLGGSGFNCLCKLGYTGLTCDINVDECSSQPCRFGGTCLDGVNGFVCQCADGFRGRNCEVLFMVSFQRGSYLPALGFSLNSSDRVSFRFRTTLPTGLLLYQGGDLSKEHTDHVIVELTNGSVRLSLNTGINTTTATVGQQLNDGVWHQVTVALSGSQATISVDRDKCVGPQCTKKVVTERDSRSQHSGSPYLGGIPSLVPKIKQRLVSDGTFVGCIKDFFLHKVVIGLQNNLGRSHLVSPGCSKRDVCLNNGCQNGGKCVDEWNQFSCRCPTGYVGSLCDRQIAVTFNSDDNSGLKFTSTTSITSFSLEFSSDPSLTSGMLAFTDKRSSQGHFGLALVNGRLHAAHVTSFIQRSSLVIGQNLADGSWHTVRVNVTSGNILIGIDSLHSTLAPSGSQAITDLHDTLYLGSLFRSIQFGALGIALSSVFATFGGCSRSITVNGQVITFDKAQRSGSFPLPHPGCKRHDNCAPDSCANEGTCVASWTGFHCRCLNDFAGSRCENAAETSFLMNSSHVEVSLNMSYWSFGESASLWFRTRDVEGLLMYAGRKTGEPNAEFLLLEIASGRPVFTADLGTGSRGAVISESVSDGNWHHVTWTRRFQRITLILDGTFTAQADLPGADSVFNMAQGPLVIVDIGGFPAGILQAKGSANRKSFKGCLKGIMFNSRPVHYLSSYSQEGLEVVKNHVTVGCLANATCSPNSCPANSVCVPSWNGPNCTCDAGWTGKNCHIRILDCTMNNCSHGATCVNVTHGFMCVCSQGYTGKYCETNVNYCRSAPCRNGATCREVPAGYDCYCSVGFTGKDCENDIDECSVLTPCMNNASCSNLVGNYSCQCRRGFSGRNCDFDINECFSNPCLHRGTCLDLIGNYSCNCLPGYTGRNCDI</sequence>
<evidence type="ECO:0000256" key="2">
    <source>
        <dbReference type="ARBA" id="ARBA00005847"/>
    </source>
</evidence>
<dbReference type="PROSITE" id="PS00010">
    <property type="entry name" value="ASX_HYDROXYL"/>
    <property type="match status" value="7"/>
</dbReference>
<evidence type="ECO:0000259" key="13">
    <source>
        <dbReference type="PROSITE" id="PS50026"/>
    </source>
</evidence>
<evidence type="ECO:0000256" key="6">
    <source>
        <dbReference type="ARBA" id="ARBA00022737"/>
    </source>
</evidence>
<dbReference type="Proteomes" id="UP001249851">
    <property type="component" value="Unassembled WGS sequence"/>
</dbReference>
<comment type="caution">
    <text evidence="9">Lacks conserved residue(s) required for the propagation of feature annotation.</text>
</comment>
<evidence type="ECO:0000256" key="8">
    <source>
        <dbReference type="ARBA" id="ARBA00023180"/>
    </source>
</evidence>
<evidence type="ECO:0000259" key="12">
    <source>
        <dbReference type="PROSITE" id="PS50025"/>
    </source>
</evidence>
<dbReference type="EMBL" id="JARQWQ010000062">
    <property type="protein sequence ID" value="KAK2555493.1"/>
    <property type="molecule type" value="Genomic_DNA"/>
</dbReference>
<feature type="domain" description="Laminin G" evidence="12">
    <location>
        <begin position="440"/>
        <end position="618"/>
    </location>
</feature>
<dbReference type="PRINTS" id="PR01983">
    <property type="entry name" value="NOTCH"/>
</dbReference>
<dbReference type="GO" id="GO:0032991">
    <property type="term" value="C:protein-containing complex"/>
    <property type="evidence" value="ECO:0007669"/>
    <property type="project" value="TreeGrafter"/>
</dbReference>
<dbReference type="PROSITE" id="PS50025">
    <property type="entry name" value="LAM_G_DOMAIN"/>
    <property type="match status" value="3"/>
</dbReference>
<feature type="disulfide bond" evidence="10">
    <location>
        <begin position="371"/>
        <end position="398"/>
    </location>
</feature>
<feature type="domain" description="EGF-like" evidence="13">
    <location>
        <begin position="848"/>
        <end position="884"/>
    </location>
</feature>
<feature type="disulfide bond" evidence="9">
    <location>
        <begin position="950"/>
        <end position="959"/>
    </location>
</feature>
<evidence type="ECO:0000256" key="5">
    <source>
        <dbReference type="ARBA" id="ARBA00022729"/>
    </source>
</evidence>
<evidence type="ECO:0000256" key="3">
    <source>
        <dbReference type="ARBA" id="ARBA00022525"/>
    </source>
</evidence>
<feature type="disulfide bond" evidence="9">
    <location>
        <begin position="53"/>
        <end position="62"/>
    </location>
</feature>
<reference evidence="14" key="1">
    <citation type="journal article" date="2023" name="G3 (Bethesda)">
        <title>Whole genome assembly and annotation of the endangered Caribbean coral Acropora cervicornis.</title>
        <authorList>
            <person name="Selwyn J.D."/>
            <person name="Vollmer S.V."/>
        </authorList>
    </citation>
    <scope>NUCLEOTIDE SEQUENCE</scope>
    <source>
        <strain evidence="14">K2</strain>
    </source>
</reference>
<keyword evidence="3" id="KW-0964">Secreted</keyword>
<evidence type="ECO:0000256" key="9">
    <source>
        <dbReference type="PROSITE-ProRule" id="PRU00076"/>
    </source>
</evidence>
<keyword evidence="7 9" id="KW-1015">Disulfide bond</keyword>
<dbReference type="SMART" id="SM00179">
    <property type="entry name" value="EGF_CA"/>
    <property type="match status" value="11"/>
</dbReference>
<evidence type="ECO:0000256" key="11">
    <source>
        <dbReference type="SAM" id="SignalP"/>
    </source>
</evidence>
<evidence type="ECO:0000256" key="7">
    <source>
        <dbReference type="ARBA" id="ARBA00023157"/>
    </source>
</evidence>
<comment type="similarity">
    <text evidence="2">Belongs to the NOTCH family.</text>
</comment>
<dbReference type="PANTHER" id="PTHR24049:SF22">
    <property type="entry name" value="DROSOPHILA CRUMBS HOMOLOG"/>
    <property type="match status" value="1"/>
</dbReference>
<dbReference type="PANTHER" id="PTHR24049">
    <property type="entry name" value="CRUMBS FAMILY MEMBER"/>
    <property type="match status" value="1"/>
</dbReference>
<feature type="domain" description="Laminin G" evidence="12">
    <location>
        <begin position="659"/>
        <end position="846"/>
    </location>
</feature>
<feature type="disulfide bond" evidence="9">
    <location>
        <begin position="91"/>
        <end position="100"/>
    </location>
</feature>
<proteinExistence type="inferred from homology"/>
<keyword evidence="4 9" id="KW-0245">EGF-like domain</keyword>
<dbReference type="PROSITE" id="PS00022">
    <property type="entry name" value="EGF_1"/>
    <property type="match status" value="12"/>
</dbReference>
<feature type="disulfide bond" evidence="9">
    <location>
        <begin position="874"/>
        <end position="883"/>
    </location>
</feature>
<dbReference type="GO" id="GO:0007399">
    <property type="term" value="P:nervous system development"/>
    <property type="evidence" value="ECO:0007669"/>
    <property type="project" value="UniProtKB-ARBA"/>
</dbReference>
<gene>
    <name evidence="14" type="ORF">P5673_022832</name>
</gene>
<dbReference type="SMART" id="SM00181">
    <property type="entry name" value="EGF"/>
    <property type="match status" value="12"/>
</dbReference>
<keyword evidence="15" id="KW-1185">Reference proteome</keyword>
<feature type="disulfide bond" evidence="9">
    <location>
        <begin position="912"/>
        <end position="921"/>
    </location>
</feature>
<comment type="caution">
    <text evidence="14">The sequence shown here is derived from an EMBL/GenBank/DDBJ whole genome shotgun (WGS) entry which is preliminary data.</text>
</comment>
<keyword evidence="5 11" id="KW-0732">Signal</keyword>
<dbReference type="CDD" id="cd00110">
    <property type="entry name" value="LamG"/>
    <property type="match status" value="3"/>
</dbReference>
<dbReference type="GO" id="GO:0051240">
    <property type="term" value="P:positive regulation of multicellular organismal process"/>
    <property type="evidence" value="ECO:0007669"/>
    <property type="project" value="UniProtKB-ARBA"/>
</dbReference>
<dbReference type="InterPro" id="IPR001881">
    <property type="entry name" value="EGF-like_Ca-bd_dom"/>
</dbReference>
<feature type="disulfide bond" evidence="9">
    <location>
        <begin position="1027"/>
        <end position="1036"/>
    </location>
</feature>
<evidence type="ECO:0000256" key="10">
    <source>
        <dbReference type="PROSITE-ProRule" id="PRU00122"/>
    </source>
</evidence>
<organism evidence="14 15">
    <name type="scientific">Acropora cervicornis</name>
    <name type="common">Staghorn coral</name>
    <dbReference type="NCBI Taxonomy" id="6130"/>
    <lineage>
        <taxon>Eukaryota</taxon>
        <taxon>Metazoa</taxon>
        <taxon>Cnidaria</taxon>
        <taxon>Anthozoa</taxon>
        <taxon>Hexacorallia</taxon>
        <taxon>Scleractinia</taxon>
        <taxon>Astrocoeniina</taxon>
        <taxon>Acroporidae</taxon>
        <taxon>Acropora</taxon>
    </lineage>
</organism>
<dbReference type="InterPro" id="IPR000152">
    <property type="entry name" value="EGF-type_Asp/Asn_hydroxyl_site"/>
</dbReference>
<feature type="domain" description="EGF-like" evidence="13">
    <location>
        <begin position="1001"/>
        <end position="1037"/>
    </location>
</feature>
<dbReference type="InterPro" id="IPR013320">
    <property type="entry name" value="ConA-like_dom_sf"/>
</dbReference>
<dbReference type="PROSITE" id="PS50026">
    <property type="entry name" value="EGF_3"/>
    <property type="match status" value="12"/>
</dbReference>
<evidence type="ECO:0000313" key="14">
    <source>
        <dbReference type="EMBL" id="KAK2555493.1"/>
    </source>
</evidence>
<dbReference type="PRINTS" id="PR00010">
    <property type="entry name" value="EGFBLOOD"/>
</dbReference>
<dbReference type="Gene3D" id="2.10.25.10">
    <property type="entry name" value="Laminin"/>
    <property type="match status" value="12"/>
</dbReference>
<dbReference type="Pfam" id="PF02210">
    <property type="entry name" value="Laminin_G_2"/>
    <property type="match status" value="3"/>
</dbReference>
<feature type="signal peptide" evidence="11">
    <location>
        <begin position="1"/>
        <end position="24"/>
    </location>
</feature>
<feature type="chain" id="PRO_5042234263" evidence="11">
    <location>
        <begin position="25"/>
        <end position="1038"/>
    </location>
</feature>
<feature type="domain" description="EGF-like" evidence="13">
    <location>
        <begin position="141"/>
        <end position="177"/>
    </location>
</feature>
<dbReference type="SUPFAM" id="SSF57196">
    <property type="entry name" value="EGF/Laminin"/>
    <property type="match status" value="7"/>
</dbReference>
<dbReference type="PROSITE" id="PS01186">
    <property type="entry name" value="EGF_2"/>
    <property type="match status" value="10"/>
</dbReference>
<dbReference type="PROSITE" id="PS01187">
    <property type="entry name" value="EGF_CA"/>
    <property type="match status" value="2"/>
</dbReference>
<dbReference type="GO" id="GO:0005886">
    <property type="term" value="C:plasma membrane"/>
    <property type="evidence" value="ECO:0007669"/>
    <property type="project" value="TreeGrafter"/>
</dbReference>
<feature type="disulfide bond" evidence="9">
    <location>
        <begin position="129"/>
        <end position="138"/>
    </location>
</feature>
<protein>
    <submittedName>
        <fullName evidence="14">Protein crumbs-like protein 1</fullName>
    </submittedName>
</protein>
<keyword evidence="8" id="KW-0325">Glycoprotein</keyword>
<dbReference type="GO" id="GO:0045197">
    <property type="term" value="P:establishment or maintenance of epithelial cell apical/basal polarity"/>
    <property type="evidence" value="ECO:0007669"/>
    <property type="project" value="TreeGrafter"/>
</dbReference>
<feature type="domain" description="EGF-like" evidence="13">
    <location>
        <begin position="400"/>
        <end position="436"/>
    </location>
</feature>
<dbReference type="GO" id="GO:0007157">
    <property type="term" value="P:heterophilic cell-cell adhesion via plasma membrane cell adhesion molecules"/>
    <property type="evidence" value="ECO:0007669"/>
    <property type="project" value="TreeGrafter"/>
</dbReference>
<feature type="disulfide bond" evidence="9">
    <location>
        <begin position="205"/>
        <end position="214"/>
    </location>
</feature>
<evidence type="ECO:0000313" key="15">
    <source>
        <dbReference type="Proteomes" id="UP001249851"/>
    </source>
</evidence>
<dbReference type="FunFam" id="2.10.25.10:FF:000066">
    <property type="entry name" value="FAT atypical cadherin 4"/>
    <property type="match status" value="1"/>
</dbReference>
<feature type="domain" description="Laminin G" evidence="12">
    <location>
        <begin position="215"/>
        <end position="398"/>
    </location>
</feature>
<reference evidence="14" key="2">
    <citation type="journal article" date="2023" name="Science">
        <title>Genomic signatures of disease resistance in endangered staghorn corals.</title>
        <authorList>
            <person name="Vollmer S.V."/>
            <person name="Selwyn J.D."/>
            <person name="Despard B.A."/>
            <person name="Roesel C.L."/>
        </authorList>
    </citation>
    <scope>NUCLEOTIDE SEQUENCE</scope>
    <source>
        <strain evidence="14">K2</strain>
    </source>
</reference>
<evidence type="ECO:0000256" key="1">
    <source>
        <dbReference type="ARBA" id="ARBA00004613"/>
    </source>
</evidence>
<dbReference type="FunFam" id="2.10.25.10:FF:000471">
    <property type="entry name" value="Protein lin-12"/>
    <property type="match status" value="1"/>
</dbReference>
<dbReference type="InterPro" id="IPR051022">
    <property type="entry name" value="Notch_Cell-Fate_Det"/>
</dbReference>
<feature type="domain" description="EGF-like" evidence="13">
    <location>
        <begin position="886"/>
        <end position="922"/>
    </location>
</feature>
<dbReference type="SMART" id="SM00282">
    <property type="entry name" value="LamG"/>
    <property type="match status" value="3"/>
</dbReference>
<dbReference type="FunFam" id="2.10.25.10:FF:000327">
    <property type="entry name" value="neurogenic locus notch homolog protein 4"/>
    <property type="match status" value="1"/>
</dbReference>
<dbReference type="SUPFAM" id="SSF57184">
    <property type="entry name" value="Growth factor receptor domain"/>
    <property type="match status" value="1"/>
</dbReference>
<feature type="disulfide bond" evidence="9">
    <location>
        <begin position="167"/>
        <end position="176"/>
    </location>
</feature>
<dbReference type="InterPro" id="IPR001791">
    <property type="entry name" value="Laminin_G"/>
</dbReference>
<comment type="subcellular location">
    <subcellularLocation>
        <location evidence="1">Secreted</location>
    </subcellularLocation>
</comment>
<dbReference type="Pfam" id="PF00008">
    <property type="entry name" value="EGF"/>
    <property type="match status" value="9"/>
</dbReference>
<feature type="domain" description="EGF-like" evidence="13">
    <location>
        <begin position="179"/>
        <end position="215"/>
    </location>
</feature>
<dbReference type="Gene3D" id="2.60.120.200">
    <property type="match status" value="3"/>
</dbReference>
<dbReference type="CDD" id="cd00054">
    <property type="entry name" value="EGF_CA"/>
    <property type="match status" value="10"/>
</dbReference>
<feature type="domain" description="EGF-like" evidence="13">
    <location>
        <begin position="65"/>
        <end position="101"/>
    </location>
</feature>
<feature type="domain" description="EGF-like" evidence="13">
    <location>
        <begin position="924"/>
        <end position="960"/>
    </location>
</feature>
<name>A0AAD9Q6F6_ACRCE</name>
<dbReference type="FunFam" id="2.10.25.10:FF:000122">
    <property type="entry name" value="Protein crumbs homolog 2"/>
    <property type="match status" value="1"/>
</dbReference>
<accession>A0AAD9Q6F6</accession>
<feature type="disulfide bond" evidence="9">
    <location>
        <begin position="426"/>
        <end position="435"/>
    </location>
</feature>
<dbReference type="FunFam" id="2.10.25.10:FF:000109">
    <property type="entry name" value="Notch homolog 4, [Drosophila]"/>
    <property type="match status" value="1"/>
</dbReference>
<feature type="domain" description="EGF-like" evidence="13">
    <location>
        <begin position="620"/>
        <end position="656"/>
    </location>
</feature>
<dbReference type="InterPro" id="IPR009030">
    <property type="entry name" value="Growth_fac_rcpt_cys_sf"/>
</dbReference>
<dbReference type="SUPFAM" id="SSF49899">
    <property type="entry name" value="Concanavalin A-like lectins/glucanases"/>
    <property type="match status" value="3"/>
</dbReference>
<keyword evidence="6" id="KW-0677">Repeat</keyword>